<evidence type="ECO:0000256" key="2">
    <source>
        <dbReference type="ARBA" id="ARBA00022679"/>
    </source>
</evidence>
<protein>
    <recommendedName>
        <fullName evidence="6">AGC-kinase C-terminal domain-containing protein</fullName>
    </recommendedName>
</protein>
<keyword evidence="1" id="KW-0723">Serine/threonine-protein kinase</keyword>
<dbReference type="STRING" id="101127.A0A1X2G7G7"/>
<feature type="non-terminal residue" evidence="7">
    <location>
        <position position="1"/>
    </location>
</feature>
<dbReference type="GO" id="GO:0005524">
    <property type="term" value="F:ATP binding"/>
    <property type="evidence" value="ECO:0007669"/>
    <property type="project" value="UniProtKB-KW"/>
</dbReference>
<feature type="non-terminal residue" evidence="7">
    <location>
        <position position="52"/>
    </location>
</feature>
<evidence type="ECO:0000256" key="3">
    <source>
        <dbReference type="ARBA" id="ARBA00022741"/>
    </source>
</evidence>
<comment type="caution">
    <text evidence="7">The sequence shown here is derived from an EMBL/GenBank/DDBJ whole genome shotgun (WGS) entry which is preliminary data.</text>
</comment>
<evidence type="ECO:0000256" key="1">
    <source>
        <dbReference type="ARBA" id="ARBA00022527"/>
    </source>
</evidence>
<dbReference type="PROSITE" id="PS51285">
    <property type="entry name" value="AGC_KINASE_CTER"/>
    <property type="match status" value="1"/>
</dbReference>
<evidence type="ECO:0000313" key="7">
    <source>
        <dbReference type="EMBL" id="ORX47025.1"/>
    </source>
</evidence>
<name>A0A1X2G7G7_9FUNG</name>
<dbReference type="AlphaFoldDB" id="A0A1X2G7G7"/>
<dbReference type="Proteomes" id="UP000242146">
    <property type="component" value="Unassembled WGS sequence"/>
</dbReference>
<evidence type="ECO:0000256" key="5">
    <source>
        <dbReference type="ARBA" id="ARBA00022840"/>
    </source>
</evidence>
<proteinExistence type="predicted"/>
<dbReference type="SUPFAM" id="SSF56112">
    <property type="entry name" value="Protein kinase-like (PK-like)"/>
    <property type="match status" value="1"/>
</dbReference>
<keyword evidence="2" id="KW-0808">Transferase</keyword>
<reference evidence="7 8" key="1">
    <citation type="submission" date="2016-07" db="EMBL/GenBank/DDBJ databases">
        <title>Pervasive Adenine N6-methylation of Active Genes in Fungi.</title>
        <authorList>
            <consortium name="DOE Joint Genome Institute"/>
            <person name="Mondo S.J."/>
            <person name="Dannebaum R.O."/>
            <person name="Kuo R.C."/>
            <person name="Labutti K."/>
            <person name="Haridas S."/>
            <person name="Kuo A."/>
            <person name="Salamov A."/>
            <person name="Ahrendt S.R."/>
            <person name="Lipzen A."/>
            <person name="Sullivan W."/>
            <person name="Andreopoulos W.B."/>
            <person name="Clum A."/>
            <person name="Lindquist E."/>
            <person name="Daum C."/>
            <person name="Ramamoorthy G.K."/>
            <person name="Gryganskyi A."/>
            <person name="Culley D."/>
            <person name="Magnuson J.K."/>
            <person name="James T.Y."/>
            <person name="O'Malley M.A."/>
            <person name="Stajich J.E."/>
            <person name="Spatafora J.W."/>
            <person name="Visel A."/>
            <person name="Grigoriev I.V."/>
        </authorList>
    </citation>
    <scope>NUCLEOTIDE SEQUENCE [LARGE SCALE GENOMIC DNA]</scope>
    <source>
        <strain evidence="7 8">NRRL 3301</strain>
    </source>
</reference>
<keyword evidence="5" id="KW-0067">ATP-binding</keyword>
<evidence type="ECO:0000256" key="4">
    <source>
        <dbReference type="ARBA" id="ARBA00022777"/>
    </source>
</evidence>
<feature type="domain" description="AGC-kinase C-terminal" evidence="6">
    <location>
        <begin position="11"/>
        <end position="52"/>
    </location>
</feature>
<gene>
    <name evidence="7" type="ORF">DM01DRAFT_243646</name>
</gene>
<dbReference type="OrthoDB" id="63267at2759"/>
<dbReference type="GO" id="GO:0004674">
    <property type="term" value="F:protein serine/threonine kinase activity"/>
    <property type="evidence" value="ECO:0007669"/>
    <property type="project" value="UniProtKB-KW"/>
</dbReference>
<keyword evidence="8" id="KW-1185">Reference proteome</keyword>
<dbReference type="Gene3D" id="1.10.510.10">
    <property type="entry name" value="Transferase(Phosphotransferase) domain 1"/>
    <property type="match status" value="1"/>
</dbReference>
<dbReference type="InterPro" id="IPR011009">
    <property type="entry name" value="Kinase-like_dom_sf"/>
</dbReference>
<dbReference type="EMBL" id="MCGT01000035">
    <property type="protein sequence ID" value="ORX47025.1"/>
    <property type="molecule type" value="Genomic_DNA"/>
</dbReference>
<keyword evidence="4" id="KW-0418">Kinase</keyword>
<evidence type="ECO:0000313" key="8">
    <source>
        <dbReference type="Proteomes" id="UP000242146"/>
    </source>
</evidence>
<keyword evidence="3" id="KW-0547">Nucleotide-binding</keyword>
<dbReference type="InterPro" id="IPR000961">
    <property type="entry name" value="AGC-kinase_C"/>
</dbReference>
<dbReference type="Gene3D" id="3.30.200.20">
    <property type="entry name" value="Phosphorylase Kinase, domain 1"/>
    <property type="match status" value="1"/>
</dbReference>
<sequence>AEQIKKHAWFADLKWDDVSQKKLVPPFVPNLMSPTDLTHFDESFIAMTPRIS</sequence>
<accession>A0A1X2G7G7</accession>
<organism evidence="7 8">
    <name type="scientific">Hesseltinella vesiculosa</name>
    <dbReference type="NCBI Taxonomy" id="101127"/>
    <lineage>
        <taxon>Eukaryota</taxon>
        <taxon>Fungi</taxon>
        <taxon>Fungi incertae sedis</taxon>
        <taxon>Mucoromycota</taxon>
        <taxon>Mucoromycotina</taxon>
        <taxon>Mucoromycetes</taxon>
        <taxon>Mucorales</taxon>
        <taxon>Cunninghamellaceae</taxon>
        <taxon>Hesseltinella</taxon>
    </lineage>
</organism>
<evidence type="ECO:0000259" key="6">
    <source>
        <dbReference type="PROSITE" id="PS51285"/>
    </source>
</evidence>